<gene>
    <name evidence="3" type="ORF">HJG60_007225</name>
</gene>
<feature type="compositionally biased region" description="Polar residues" evidence="1">
    <location>
        <begin position="17"/>
        <end position="28"/>
    </location>
</feature>
<evidence type="ECO:0000313" key="3">
    <source>
        <dbReference type="EMBL" id="KAF6094489.1"/>
    </source>
</evidence>
<comment type="caution">
    <text evidence="3">The sequence shown here is derived from an EMBL/GenBank/DDBJ whole genome shotgun (WGS) entry which is preliminary data.</text>
</comment>
<protein>
    <recommendedName>
        <fullName evidence="2">DUF4550 domain-containing protein</fullName>
    </recommendedName>
</protein>
<dbReference type="AlphaFoldDB" id="A0A834DW72"/>
<reference evidence="3 4" key="1">
    <citation type="journal article" date="2020" name="Nature">
        <title>Six reference-quality genomes reveal evolution of bat adaptations.</title>
        <authorList>
            <person name="Jebb D."/>
            <person name="Huang Z."/>
            <person name="Pippel M."/>
            <person name="Hughes G.M."/>
            <person name="Lavrichenko K."/>
            <person name="Devanna P."/>
            <person name="Winkler S."/>
            <person name="Jermiin L.S."/>
            <person name="Skirmuntt E.C."/>
            <person name="Katzourakis A."/>
            <person name="Burkitt-Gray L."/>
            <person name="Ray D.A."/>
            <person name="Sullivan K.A.M."/>
            <person name="Roscito J.G."/>
            <person name="Kirilenko B.M."/>
            <person name="Davalos L.M."/>
            <person name="Corthals A.P."/>
            <person name="Power M.L."/>
            <person name="Jones G."/>
            <person name="Ransome R.D."/>
            <person name="Dechmann D.K.N."/>
            <person name="Locatelli A.G."/>
            <person name="Puechmaille S.J."/>
            <person name="Fedrigo O."/>
            <person name="Jarvis E.D."/>
            <person name="Hiller M."/>
            <person name="Vernes S.C."/>
            <person name="Myers E.W."/>
            <person name="Teeling E.C."/>
        </authorList>
    </citation>
    <scope>NUCLEOTIDE SEQUENCE [LARGE SCALE GENOMIC DNA]</scope>
    <source>
        <strain evidence="3">Bat1K_MPI-CBG_1</strain>
    </source>
</reference>
<evidence type="ECO:0000313" key="4">
    <source>
        <dbReference type="Proteomes" id="UP000664940"/>
    </source>
</evidence>
<evidence type="ECO:0000259" key="2">
    <source>
        <dbReference type="Pfam" id="PF15084"/>
    </source>
</evidence>
<dbReference type="EMBL" id="JABVXQ010000008">
    <property type="protein sequence ID" value="KAF6094489.1"/>
    <property type="molecule type" value="Genomic_DNA"/>
</dbReference>
<dbReference type="Pfam" id="PF15084">
    <property type="entry name" value="DUF4550"/>
    <property type="match status" value="1"/>
</dbReference>
<organism evidence="3 4">
    <name type="scientific">Phyllostomus discolor</name>
    <name type="common">pale spear-nosed bat</name>
    <dbReference type="NCBI Taxonomy" id="89673"/>
    <lineage>
        <taxon>Eukaryota</taxon>
        <taxon>Metazoa</taxon>
        <taxon>Chordata</taxon>
        <taxon>Craniata</taxon>
        <taxon>Vertebrata</taxon>
        <taxon>Euteleostomi</taxon>
        <taxon>Mammalia</taxon>
        <taxon>Eutheria</taxon>
        <taxon>Laurasiatheria</taxon>
        <taxon>Chiroptera</taxon>
        <taxon>Yangochiroptera</taxon>
        <taxon>Phyllostomidae</taxon>
        <taxon>Phyllostominae</taxon>
        <taxon>Phyllostomus</taxon>
    </lineage>
</organism>
<dbReference type="PANTHER" id="PTHR33667:SF7">
    <property type="entry name" value="RIKEN CDNA 1810020O05 GENE"/>
    <property type="match status" value="1"/>
</dbReference>
<dbReference type="PANTHER" id="PTHR33667">
    <property type="entry name" value="SI:DKEY-57N24.6"/>
    <property type="match status" value="1"/>
</dbReference>
<feature type="region of interest" description="Disordered" evidence="1">
    <location>
        <begin position="1"/>
        <end position="28"/>
    </location>
</feature>
<proteinExistence type="predicted"/>
<sequence length="750" mass="86478">MGLPALSTPTRPRPSLAHSSSHWPSQGIRTVKPWHEGDKVWVSWTQAFNMHVTKELLKKMIFYKITLKIWDTTDKISKKVKYYRLKAEGHAEEAGSPEEVRHLVLSQRELSEQSVHVQMECNQEYTQKKPERVEKPFRSLHVKWKESGRDKKDLRRRKKYHTEEDIDGKPGDQWKRCKVFSMQLGLKPLLAGWQTISSHGSEKSASILDCLLTLKTEVPIMTEEQKQDLNPLIIKIKSASCLPSQPVPFHELEAFLLYSLLQDITLINAKALDLDSCPVPTIQQILLAFKVRAKIQERQDLDVLTGFHMLDGKIHLLILEGIADQGLKRLWESHQSRISKSQHGKHKVLYNSQLLFQHRLYADLETVLYHMHLFKPVSQLVKQLELYLRNTMMQKAFQALTRIYCICRYSTNLREVVARDLLPSSAMIKHLSQEFGLPVSQEELIDRKFLAILPHPAPNLEDFRSQNSTHTFDIVSHQKNYLQWRNTVILKNRSQKHSLIQKNMRAYKVSKEPPKSVVKVIRSSGPTKDAVYNYSIQTLNSTEFAKKELYREMAKEPSRRFTYSQKYLSAMVEPQDSKEEEKKAQKKSRQAWLTANGFQVTGLQRSTERDHLRLLPIGATTELTEEWRENALFANVLQPVLDRDRWSWERRHQDFDLYKKPPPFLKLPAAPSLARKQVGRQKGAALCPEQHGPSHQSWQCPLQATATTQHTCPPPDPLLHGACTSPSLAQLGAKAINLPSPSHLRFLHDG</sequence>
<accession>A0A834DW72</accession>
<feature type="domain" description="DUF4550" evidence="2">
    <location>
        <begin position="26"/>
        <end position="87"/>
    </location>
</feature>
<name>A0A834DW72_9CHIR</name>
<dbReference type="Proteomes" id="UP000664940">
    <property type="component" value="Unassembled WGS sequence"/>
</dbReference>
<dbReference type="InterPro" id="IPR027876">
    <property type="entry name" value="DUF4550"/>
</dbReference>
<evidence type="ECO:0000256" key="1">
    <source>
        <dbReference type="SAM" id="MobiDB-lite"/>
    </source>
</evidence>